<gene>
    <name evidence="1" type="ORF">V1477_010272</name>
</gene>
<sequence>MKIDQSARRIWALLLYWQHRSKHRDRLGRNNDSVQLERVSYPVSGWTSSTDHIETLIIRISRFCSIIEERRSQWRSMLHDLFFEGPAGGEPDHHAYESMPLEGDRIGRMYIFAIDTNWARAQAPPGGGSPSQQPPRGVTWEVYVFRTFVQLTNEQT</sequence>
<reference evidence="1 2" key="1">
    <citation type="journal article" date="2024" name="Ann. Entomol. Soc. Am.">
        <title>Genomic analyses of the southern and eastern yellowjacket wasps (Hymenoptera: Vespidae) reveal evolutionary signatures of social life.</title>
        <authorList>
            <person name="Catto M.A."/>
            <person name="Caine P.B."/>
            <person name="Orr S.E."/>
            <person name="Hunt B.G."/>
            <person name="Goodisman M.A.D."/>
        </authorList>
    </citation>
    <scope>NUCLEOTIDE SEQUENCE [LARGE SCALE GENOMIC DNA]</scope>
    <source>
        <strain evidence="1">232</strain>
        <tissue evidence="1">Head and thorax</tissue>
    </source>
</reference>
<evidence type="ECO:0000313" key="1">
    <source>
        <dbReference type="EMBL" id="KAL2741211.1"/>
    </source>
</evidence>
<dbReference type="Proteomes" id="UP001607303">
    <property type="component" value="Unassembled WGS sequence"/>
</dbReference>
<name>A0ABD2C833_VESMC</name>
<comment type="caution">
    <text evidence="1">The sequence shown here is derived from an EMBL/GenBank/DDBJ whole genome shotgun (WGS) entry which is preliminary data.</text>
</comment>
<evidence type="ECO:0000313" key="2">
    <source>
        <dbReference type="Proteomes" id="UP001607303"/>
    </source>
</evidence>
<protein>
    <submittedName>
        <fullName evidence="1">Uncharacterized protein</fullName>
    </submittedName>
</protein>
<proteinExistence type="predicted"/>
<organism evidence="1 2">
    <name type="scientific">Vespula maculifrons</name>
    <name type="common">Eastern yellow jacket</name>
    <name type="synonym">Wasp</name>
    <dbReference type="NCBI Taxonomy" id="7453"/>
    <lineage>
        <taxon>Eukaryota</taxon>
        <taxon>Metazoa</taxon>
        <taxon>Ecdysozoa</taxon>
        <taxon>Arthropoda</taxon>
        <taxon>Hexapoda</taxon>
        <taxon>Insecta</taxon>
        <taxon>Pterygota</taxon>
        <taxon>Neoptera</taxon>
        <taxon>Endopterygota</taxon>
        <taxon>Hymenoptera</taxon>
        <taxon>Apocrita</taxon>
        <taxon>Aculeata</taxon>
        <taxon>Vespoidea</taxon>
        <taxon>Vespidae</taxon>
        <taxon>Vespinae</taxon>
        <taxon>Vespula</taxon>
    </lineage>
</organism>
<keyword evidence="2" id="KW-1185">Reference proteome</keyword>
<dbReference type="EMBL" id="JAYRBN010000059">
    <property type="protein sequence ID" value="KAL2741211.1"/>
    <property type="molecule type" value="Genomic_DNA"/>
</dbReference>
<accession>A0ABD2C833</accession>
<dbReference type="AlphaFoldDB" id="A0ABD2C833"/>